<organism evidence="2 3">
    <name type="scientific">Providencia burhodogranariea DSM 19968</name>
    <dbReference type="NCBI Taxonomy" id="1141662"/>
    <lineage>
        <taxon>Bacteria</taxon>
        <taxon>Pseudomonadati</taxon>
        <taxon>Pseudomonadota</taxon>
        <taxon>Gammaproteobacteria</taxon>
        <taxon>Enterobacterales</taxon>
        <taxon>Morganellaceae</taxon>
        <taxon>Providencia</taxon>
    </lineage>
</organism>
<gene>
    <name evidence="2" type="ORF">OOA_06196</name>
</gene>
<dbReference type="PATRIC" id="fig|1141662.3.peg.1257"/>
<name>K8X3L3_9GAMM</name>
<keyword evidence="2" id="KW-0808">Transferase</keyword>
<dbReference type="PANTHER" id="PTHR43792:SF16">
    <property type="entry name" value="N-ACETYLTRANSFERASE DOMAIN-CONTAINING PROTEIN"/>
    <property type="match status" value="1"/>
</dbReference>
<dbReference type="HOGENOM" id="CLU_013985_3_1_6"/>
<protein>
    <submittedName>
        <fullName evidence="2">N-acetyltransferase GCN5</fullName>
    </submittedName>
</protein>
<dbReference type="CDD" id="cd04301">
    <property type="entry name" value="NAT_SF"/>
    <property type="match status" value="1"/>
</dbReference>
<dbReference type="eggNOG" id="COG1670">
    <property type="taxonomic scope" value="Bacteria"/>
</dbReference>
<dbReference type="Proteomes" id="UP000009336">
    <property type="component" value="Unassembled WGS sequence"/>
</dbReference>
<feature type="domain" description="N-acetyltransferase" evidence="1">
    <location>
        <begin position="24"/>
        <end position="179"/>
    </location>
</feature>
<dbReference type="InterPro" id="IPR016181">
    <property type="entry name" value="Acyl_CoA_acyltransferase"/>
</dbReference>
<proteinExistence type="predicted"/>
<dbReference type="STRING" id="1141662.OOA_06196"/>
<dbReference type="OrthoDB" id="9801656at2"/>
<dbReference type="Gene3D" id="3.40.630.30">
    <property type="match status" value="1"/>
</dbReference>
<dbReference type="InterPro" id="IPR000182">
    <property type="entry name" value="GNAT_dom"/>
</dbReference>
<reference evidence="2 3" key="1">
    <citation type="journal article" date="2012" name="BMC Genomics">
        <title>Comparative genomics of bacteria in the genus Providencia isolated from wild Drosophila melanogaster.</title>
        <authorList>
            <person name="Galac M.R."/>
            <person name="Lazzaro B.P."/>
        </authorList>
    </citation>
    <scope>NUCLEOTIDE SEQUENCE [LARGE SCALE GENOMIC DNA]</scope>
    <source>
        <strain evidence="2 3">DSM 19968</strain>
    </source>
</reference>
<dbReference type="EMBL" id="AKKL01000016">
    <property type="protein sequence ID" value="EKT63045.1"/>
    <property type="molecule type" value="Genomic_DNA"/>
</dbReference>
<dbReference type="Pfam" id="PF13302">
    <property type="entry name" value="Acetyltransf_3"/>
    <property type="match status" value="1"/>
</dbReference>
<dbReference type="SUPFAM" id="SSF55729">
    <property type="entry name" value="Acyl-CoA N-acyltransferases (Nat)"/>
    <property type="match status" value="1"/>
</dbReference>
<dbReference type="AlphaFoldDB" id="K8X3L3"/>
<keyword evidence="3" id="KW-1185">Reference proteome</keyword>
<dbReference type="GO" id="GO:0016747">
    <property type="term" value="F:acyltransferase activity, transferring groups other than amino-acyl groups"/>
    <property type="evidence" value="ECO:0007669"/>
    <property type="project" value="InterPro"/>
</dbReference>
<sequence>MINSSGIIPQIETERLILSGHQQSDFSALTQLWATESMVRHIGGSPSTERDSWMRMLAYIGLWPLLGFGYWAVREKETGSYVGDLGFADFHRVIQPAIKGIPEAGWVIAPEFQGKGYATEAMQAALKWLIEQNKFQESICFIAPDNAPSLRVAQKLGYIIQKEVLMNGACTVLLKKALR</sequence>
<dbReference type="InterPro" id="IPR051531">
    <property type="entry name" value="N-acetyltransferase"/>
</dbReference>
<dbReference type="PANTHER" id="PTHR43792">
    <property type="entry name" value="GNAT FAMILY, PUTATIVE (AFU_ORTHOLOGUE AFUA_3G00765)-RELATED-RELATED"/>
    <property type="match status" value="1"/>
</dbReference>
<evidence type="ECO:0000259" key="1">
    <source>
        <dbReference type="PROSITE" id="PS51186"/>
    </source>
</evidence>
<evidence type="ECO:0000313" key="3">
    <source>
        <dbReference type="Proteomes" id="UP000009336"/>
    </source>
</evidence>
<dbReference type="RefSeq" id="WP_008911271.1">
    <property type="nucleotide sequence ID" value="NZ_KB233222.1"/>
</dbReference>
<comment type="caution">
    <text evidence="2">The sequence shown here is derived from an EMBL/GenBank/DDBJ whole genome shotgun (WGS) entry which is preliminary data.</text>
</comment>
<dbReference type="PROSITE" id="PS51186">
    <property type="entry name" value="GNAT"/>
    <property type="match status" value="1"/>
</dbReference>
<evidence type="ECO:0000313" key="2">
    <source>
        <dbReference type="EMBL" id="EKT63045.1"/>
    </source>
</evidence>
<accession>K8X3L3</accession>